<dbReference type="RefSeq" id="WP_145044303.1">
    <property type="nucleotide sequence ID" value="NZ_CP036347.1"/>
</dbReference>
<evidence type="ECO:0000313" key="5">
    <source>
        <dbReference type="Proteomes" id="UP000320722"/>
    </source>
</evidence>
<evidence type="ECO:0000313" key="4">
    <source>
        <dbReference type="EMBL" id="QDU05778.1"/>
    </source>
</evidence>
<feature type="transmembrane region" description="Helical" evidence="2">
    <location>
        <begin position="231"/>
        <end position="252"/>
    </location>
</feature>
<keyword evidence="2" id="KW-0812">Transmembrane</keyword>
<accession>A0A517WKJ1</accession>
<proteinExistence type="predicted"/>
<keyword evidence="3" id="KW-0732">Signal</keyword>
<name>A0A517WKJ1_9PLAN</name>
<feature type="signal peptide" evidence="3">
    <location>
        <begin position="1"/>
        <end position="24"/>
    </location>
</feature>
<dbReference type="EMBL" id="CP036347">
    <property type="protein sequence ID" value="QDU05778.1"/>
    <property type="molecule type" value="Genomic_DNA"/>
</dbReference>
<protein>
    <submittedName>
        <fullName evidence="4">Uncharacterized protein</fullName>
    </submittedName>
</protein>
<feature type="region of interest" description="Disordered" evidence="1">
    <location>
        <begin position="266"/>
        <end position="316"/>
    </location>
</feature>
<dbReference type="AlphaFoldDB" id="A0A517WKJ1"/>
<evidence type="ECO:0000256" key="2">
    <source>
        <dbReference type="SAM" id="Phobius"/>
    </source>
</evidence>
<keyword evidence="2" id="KW-1133">Transmembrane helix</keyword>
<dbReference type="Proteomes" id="UP000320722">
    <property type="component" value="Chromosome"/>
</dbReference>
<organism evidence="4 5">
    <name type="scientific">Gimesia chilikensis</name>
    <dbReference type="NCBI Taxonomy" id="2605989"/>
    <lineage>
        <taxon>Bacteria</taxon>
        <taxon>Pseudomonadati</taxon>
        <taxon>Planctomycetota</taxon>
        <taxon>Planctomycetia</taxon>
        <taxon>Planctomycetales</taxon>
        <taxon>Planctomycetaceae</taxon>
        <taxon>Gimesia</taxon>
    </lineage>
</organism>
<evidence type="ECO:0000256" key="3">
    <source>
        <dbReference type="SAM" id="SignalP"/>
    </source>
</evidence>
<gene>
    <name evidence="4" type="ORF">V6x_55200</name>
</gene>
<keyword evidence="2" id="KW-0472">Membrane</keyword>
<reference evidence="4 5" key="1">
    <citation type="submission" date="2019-02" db="EMBL/GenBank/DDBJ databases">
        <title>Deep-cultivation of Planctomycetes and their phenomic and genomic characterization uncovers novel biology.</title>
        <authorList>
            <person name="Wiegand S."/>
            <person name="Jogler M."/>
            <person name="Boedeker C."/>
            <person name="Pinto D."/>
            <person name="Vollmers J."/>
            <person name="Rivas-Marin E."/>
            <person name="Kohn T."/>
            <person name="Peeters S.H."/>
            <person name="Heuer A."/>
            <person name="Rast P."/>
            <person name="Oberbeckmann S."/>
            <person name="Bunk B."/>
            <person name="Jeske O."/>
            <person name="Meyerdierks A."/>
            <person name="Storesund J.E."/>
            <person name="Kallscheuer N."/>
            <person name="Luecker S."/>
            <person name="Lage O.M."/>
            <person name="Pohl T."/>
            <person name="Merkel B.J."/>
            <person name="Hornburger P."/>
            <person name="Mueller R.-W."/>
            <person name="Bruemmer F."/>
            <person name="Labrenz M."/>
            <person name="Spormann A.M."/>
            <person name="Op den Camp H."/>
            <person name="Overmann J."/>
            <person name="Amann R."/>
            <person name="Jetten M.S.M."/>
            <person name="Mascher T."/>
            <person name="Medema M.H."/>
            <person name="Devos D.P."/>
            <person name="Kaster A.-K."/>
            <person name="Ovreas L."/>
            <person name="Rohde M."/>
            <person name="Galperin M.Y."/>
            <person name="Jogler C."/>
        </authorList>
    </citation>
    <scope>NUCLEOTIDE SEQUENCE [LARGE SCALE GENOMIC DNA]</scope>
    <source>
        <strain evidence="4 5">V6</strain>
    </source>
</reference>
<feature type="chain" id="PRO_5021723743" evidence="3">
    <location>
        <begin position="25"/>
        <end position="316"/>
    </location>
</feature>
<feature type="compositionally biased region" description="Polar residues" evidence="1">
    <location>
        <begin position="267"/>
        <end position="285"/>
    </location>
</feature>
<evidence type="ECO:0000256" key="1">
    <source>
        <dbReference type="SAM" id="MobiDB-lite"/>
    </source>
</evidence>
<sequence precursor="true">MLSSRRIRTLVGLVSLLAPLTLLADEKTGEDPFKPFPEQLQPSLFNEVEDKALGGVLDDEETLYYYVLNHLQETSLQDQKQAAEFNLQNRRSELKTFREHPELKLPLFPDIFKNMKRWKGRLVTLTGRVRKLVHYPASEDNKFGIKTLYEAWMFTDDSQQNPVVVICTEVPPALKNGLPEGTDVIDHVTVTGYVFKMYLYSAQDTSRIAPLILAQRLEWTPPKTDETGGQLFVVILGTTFILLMAGVGFMLWRNNQRDKEFREKRLQTSQGEVSFDQLSSATTSAERMPQIKPPANETGSARDSKSDSSPPDSPRS</sequence>